<gene>
    <name evidence="1" type="ORF">SI8410_04005261</name>
</gene>
<organism evidence="1 2">
    <name type="scientific">Spirodela intermedia</name>
    <name type="common">Intermediate duckweed</name>
    <dbReference type="NCBI Taxonomy" id="51605"/>
    <lineage>
        <taxon>Eukaryota</taxon>
        <taxon>Viridiplantae</taxon>
        <taxon>Streptophyta</taxon>
        <taxon>Embryophyta</taxon>
        <taxon>Tracheophyta</taxon>
        <taxon>Spermatophyta</taxon>
        <taxon>Magnoliopsida</taxon>
        <taxon>Liliopsida</taxon>
        <taxon>Araceae</taxon>
        <taxon>Lemnoideae</taxon>
        <taxon>Spirodela</taxon>
    </lineage>
</organism>
<dbReference type="Proteomes" id="UP000663760">
    <property type="component" value="Chromosome 4"/>
</dbReference>
<reference evidence="1" key="1">
    <citation type="submission" date="2020-02" db="EMBL/GenBank/DDBJ databases">
        <authorList>
            <person name="Scholz U."/>
            <person name="Mascher M."/>
            <person name="Fiebig A."/>
        </authorList>
    </citation>
    <scope>NUCLEOTIDE SEQUENCE</scope>
</reference>
<proteinExistence type="predicted"/>
<name>A0A7I8KA09_SPIIN</name>
<evidence type="ECO:0000313" key="2">
    <source>
        <dbReference type="Proteomes" id="UP000663760"/>
    </source>
</evidence>
<keyword evidence="2" id="KW-1185">Reference proteome</keyword>
<dbReference type="EMBL" id="LR746267">
    <property type="protein sequence ID" value="CAA7394600.1"/>
    <property type="molecule type" value="Genomic_DNA"/>
</dbReference>
<sequence>MMLFMSTQLNKTLDVFAKGPATSV</sequence>
<accession>A0A7I8KA09</accession>
<protein>
    <submittedName>
        <fullName evidence="1">Uncharacterized protein</fullName>
    </submittedName>
</protein>
<evidence type="ECO:0000313" key="1">
    <source>
        <dbReference type="EMBL" id="CAA7394600.1"/>
    </source>
</evidence>
<dbReference type="AlphaFoldDB" id="A0A7I8KA09"/>